<reference evidence="3" key="3">
    <citation type="submission" date="2020-10" db="UniProtKB">
        <authorList>
            <consortium name="WormBaseParasite"/>
        </authorList>
    </citation>
    <scope>IDENTIFICATION</scope>
</reference>
<gene>
    <name evidence="1" type="ORF">EgrG_002017900</name>
</gene>
<reference evidence="1" key="2">
    <citation type="submission" date="2014-06" db="EMBL/GenBank/DDBJ databases">
        <authorList>
            <person name="Aslett M."/>
        </authorList>
    </citation>
    <scope>NUCLEOTIDE SEQUENCE</scope>
</reference>
<dbReference type="EMBL" id="LK028576">
    <property type="protein sequence ID" value="CDS16078.1"/>
    <property type="molecule type" value="Genomic_DNA"/>
</dbReference>
<dbReference type="WBParaSite" id="EgrG_002017900">
    <property type="protein sequence ID" value="EgrG_002017900"/>
    <property type="gene ID" value="EgrG_002017900"/>
</dbReference>
<evidence type="ECO:0000313" key="3">
    <source>
        <dbReference type="WBParaSite" id="EgrG_002017900"/>
    </source>
</evidence>
<name>A0A068W8Y0_ECHGR</name>
<organism evidence="1">
    <name type="scientific">Echinococcus granulosus</name>
    <name type="common">Hydatid tapeworm</name>
    <dbReference type="NCBI Taxonomy" id="6210"/>
    <lineage>
        <taxon>Eukaryota</taxon>
        <taxon>Metazoa</taxon>
        <taxon>Spiralia</taxon>
        <taxon>Lophotrochozoa</taxon>
        <taxon>Platyhelminthes</taxon>
        <taxon>Cestoda</taxon>
        <taxon>Eucestoda</taxon>
        <taxon>Cyclophyllidea</taxon>
        <taxon>Taeniidae</taxon>
        <taxon>Echinococcus</taxon>
        <taxon>Echinococcus granulosus group</taxon>
    </lineage>
</organism>
<reference evidence="1 2" key="1">
    <citation type="journal article" date="2013" name="Nature">
        <title>The genomes of four tapeworm species reveal adaptations to parasitism.</title>
        <authorList>
            <person name="Tsai I.J."/>
            <person name="Zarowiecki M."/>
            <person name="Holroyd N."/>
            <person name="Garciarrubio A."/>
            <person name="Sanchez-Flores A."/>
            <person name="Brooks K.L."/>
            <person name="Tracey A."/>
            <person name="Bobes R.J."/>
            <person name="Fragoso G."/>
            <person name="Sciutto E."/>
            <person name="Aslett M."/>
            <person name="Beasley H."/>
            <person name="Bennett H.M."/>
            <person name="Cai J."/>
            <person name="Camicia F."/>
            <person name="Clark R."/>
            <person name="Cucher M."/>
            <person name="De Silva N."/>
            <person name="Day T.A."/>
            <person name="Deplazes P."/>
            <person name="Estrada K."/>
            <person name="Fernandez C."/>
            <person name="Holland P.W."/>
            <person name="Hou J."/>
            <person name="Hu S."/>
            <person name="Huckvale T."/>
            <person name="Hung S.S."/>
            <person name="Kamenetzky L."/>
            <person name="Keane J.A."/>
            <person name="Kiss F."/>
            <person name="Koziol U."/>
            <person name="Lambert O."/>
            <person name="Liu K."/>
            <person name="Luo X."/>
            <person name="Luo Y."/>
            <person name="Macchiaroli N."/>
            <person name="Nichol S."/>
            <person name="Paps J."/>
            <person name="Parkinson J."/>
            <person name="Pouchkina-Stantcheva N."/>
            <person name="Riddiford N."/>
            <person name="Rosenzvit M."/>
            <person name="Salinas G."/>
            <person name="Wasmuth J.D."/>
            <person name="Zamanian M."/>
            <person name="Zheng Y."/>
            <person name="Cai X."/>
            <person name="Soberon X."/>
            <person name="Olson P.D."/>
            <person name="Laclette J.P."/>
            <person name="Brehm K."/>
            <person name="Berriman M."/>
            <person name="Garciarrubio A."/>
            <person name="Bobes R.J."/>
            <person name="Fragoso G."/>
            <person name="Sanchez-Flores A."/>
            <person name="Estrada K."/>
            <person name="Cevallos M.A."/>
            <person name="Morett E."/>
            <person name="Gonzalez V."/>
            <person name="Portillo T."/>
            <person name="Ochoa-Leyva A."/>
            <person name="Jose M.V."/>
            <person name="Sciutto E."/>
            <person name="Landa A."/>
            <person name="Jimenez L."/>
            <person name="Valdes V."/>
            <person name="Carrero J.C."/>
            <person name="Larralde C."/>
            <person name="Morales-Montor J."/>
            <person name="Limon-Lason J."/>
            <person name="Soberon X."/>
            <person name="Laclette J.P."/>
        </authorList>
    </citation>
    <scope>NUCLEOTIDE SEQUENCE [LARGE SCALE GENOMIC DNA]</scope>
</reference>
<sequence length="145" mass="16272">MNKYIFNDVNPNTSGLRDFSLRKDHHNHLRLRLSFHGLILKYPQLLLGYDDTETTASHSAANALVKRFHCHLKPVIMANSGVRWTELESTALSEICSTSTDSDIGFTSYTSCRTNHAPAKLRPSSHTSSVLTNPLRSPGFFIWAV</sequence>
<proteinExistence type="predicted"/>
<dbReference type="AlphaFoldDB" id="A0A068W8Y0"/>
<protein>
    <submittedName>
        <fullName evidence="1 3">Uncharacterized protein</fullName>
    </submittedName>
</protein>
<accession>A0A068W8Y0</accession>
<evidence type="ECO:0000313" key="2">
    <source>
        <dbReference type="Proteomes" id="UP000492820"/>
    </source>
</evidence>
<evidence type="ECO:0000313" key="1">
    <source>
        <dbReference type="EMBL" id="CDS16078.1"/>
    </source>
</evidence>
<dbReference type="Proteomes" id="UP000492820">
    <property type="component" value="Unassembled WGS sequence"/>
</dbReference>